<keyword evidence="1" id="KW-0812">Transmembrane</keyword>
<dbReference type="Proteomes" id="UP000811609">
    <property type="component" value="Chromosome 4"/>
</dbReference>
<protein>
    <submittedName>
        <fullName evidence="2">Uncharacterized protein</fullName>
    </submittedName>
</protein>
<organism evidence="2 3">
    <name type="scientific">Carya illinoinensis</name>
    <name type="common">Pecan</name>
    <dbReference type="NCBI Taxonomy" id="32201"/>
    <lineage>
        <taxon>Eukaryota</taxon>
        <taxon>Viridiplantae</taxon>
        <taxon>Streptophyta</taxon>
        <taxon>Embryophyta</taxon>
        <taxon>Tracheophyta</taxon>
        <taxon>Spermatophyta</taxon>
        <taxon>Magnoliopsida</taxon>
        <taxon>eudicotyledons</taxon>
        <taxon>Gunneridae</taxon>
        <taxon>Pentapetalae</taxon>
        <taxon>rosids</taxon>
        <taxon>fabids</taxon>
        <taxon>Fagales</taxon>
        <taxon>Juglandaceae</taxon>
        <taxon>Carya</taxon>
    </lineage>
</organism>
<gene>
    <name evidence="2" type="ORF">CIPAW_04G113200</name>
</gene>
<evidence type="ECO:0000313" key="3">
    <source>
        <dbReference type="Proteomes" id="UP000811609"/>
    </source>
</evidence>
<accession>A0A8T1QUY4</accession>
<keyword evidence="3" id="KW-1185">Reference proteome</keyword>
<dbReference type="EMBL" id="CM031812">
    <property type="protein sequence ID" value="KAG6657761.1"/>
    <property type="molecule type" value="Genomic_DNA"/>
</dbReference>
<feature type="transmembrane region" description="Helical" evidence="1">
    <location>
        <begin position="137"/>
        <end position="156"/>
    </location>
</feature>
<proteinExistence type="predicted"/>
<name>A0A8T1QUY4_CARIL</name>
<comment type="caution">
    <text evidence="2">The sequence shown here is derived from an EMBL/GenBank/DDBJ whole genome shotgun (WGS) entry which is preliminary data.</text>
</comment>
<reference evidence="2" key="1">
    <citation type="submission" date="2020-12" db="EMBL/GenBank/DDBJ databases">
        <title>WGS assembly of Carya illinoinensis cv. Pawnee.</title>
        <authorList>
            <person name="Platts A."/>
            <person name="Shu S."/>
            <person name="Wright S."/>
            <person name="Barry K."/>
            <person name="Edger P."/>
            <person name="Pires J.C."/>
            <person name="Schmutz J."/>
        </authorList>
    </citation>
    <scope>NUCLEOTIDE SEQUENCE</scope>
    <source>
        <tissue evidence="2">Leaf</tissue>
    </source>
</reference>
<keyword evidence="1" id="KW-0472">Membrane</keyword>
<evidence type="ECO:0000256" key="1">
    <source>
        <dbReference type="SAM" id="Phobius"/>
    </source>
</evidence>
<dbReference type="AlphaFoldDB" id="A0A8T1QUY4"/>
<sequence length="173" mass="19240">MKKTFTWWDEFSPRDRRVSPQEMVSELGKIWEGTHGDSVEVEGSGLDLIHGLDGKRGWWTRFMVPHRCVIGGGVFILTGYEAKENVGCRRLIVRPASPLVVCFLLHQVRGGDLAILIGVSLAAVSSFLQGTRPRKTQVVVVLLFSRLLHYVVCFLLHQVRGGDPASSVPISVF</sequence>
<keyword evidence="1" id="KW-1133">Transmembrane helix</keyword>
<evidence type="ECO:0000313" key="2">
    <source>
        <dbReference type="EMBL" id="KAG6657761.1"/>
    </source>
</evidence>